<dbReference type="RefSeq" id="WP_204944351.1">
    <property type="nucleotide sequence ID" value="NZ_JAFBBP010000001.1"/>
</dbReference>
<organism evidence="1 2">
    <name type="scientific">Micromonospora luteifusca</name>
    <dbReference type="NCBI Taxonomy" id="709860"/>
    <lineage>
        <taxon>Bacteria</taxon>
        <taxon>Bacillati</taxon>
        <taxon>Actinomycetota</taxon>
        <taxon>Actinomycetes</taxon>
        <taxon>Micromonosporales</taxon>
        <taxon>Micromonosporaceae</taxon>
        <taxon>Micromonospora</taxon>
    </lineage>
</organism>
<dbReference type="Proteomes" id="UP000764837">
    <property type="component" value="Unassembled WGS sequence"/>
</dbReference>
<comment type="caution">
    <text evidence="1">The sequence shown here is derived from an EMBL/GenBank/DDBJ whole genome shotgun (WGS) entry which is preliminary data.</text>
</comment>
<evidence type="ECO:0000313" key="2">
    <source>
        <dbReference type="Proteomes" id="UP000764837"/>
    </source>
</evidence>
<keyword evidence="2" id="KW-1185">Reference proteome</keyword>
<reference evidence="1 2" key="1">
    <citation type="submission" date="2021-01" db="EMBL/GenBank/DDBJ databases">
        <title>Sequencing the genomes of 1000 actinobacteria strains.</title>
        <authorList>
            <person name="Klenk H.-P."/>
        </authorList>
    </citation>
    <scope>NUCLEOTIDE SEQUENCE [LARGE SCALE GENOMIC DNA]</scope>
    <source>
        <strain evidence="1 2">DSM 100204</strain>
    </source>
</reference>
<name>A0ABS2LZK7_9ACTN</name>
<protein>
    <submittedName>
        <fullName evidence="1">Uncharacterized protein</fullName>
    </submittedName>
</protein>
<proteinExistence type="predicted"/>
<sequence length="45" mass="4674">MHSTGLDRVSLVGPGRAGLGLDFASNSTIGSYRRTAEGPQLTDDP</sequence>
<accession>A0ABS2LZK7</accession>
<dbReference type="EMBL" id="JAFBBP010000001">
    <property type="protein sequence ID" value="MBM7493660.1"/>
    <property type="molecule type" value="Genomic_DNA"/>
</dbReference>
<gene>
    <name evidence="1" type="ORF">JOD64_004882</name>
</gene>
<evidence type="ECO:0000313" key="1">
    <source>
        <dbReference type="EMBL" id="MBM7493660.1"/>
    </source>
</evidence>